<dbReference type="InterPro" id="IPR021440">
    <property type="entry name" value="DUF3089"/>
</dbReference>
<sequence length="396" mass="42019">MRLLIAAAASLLVAITPSSAQPTKPATVDYAQDSSWLCLPGRADVCSAPLATVALNASGYGSIGKSVPAKDPPLDCFYVYPTVSRDNGMNSDLNMNEENFAAAAQAARFSSVCKVYAPKYRQMTVGAILAFSAGQDISASAVLAYSDVLHAWRNFLATRNSDRPFVLIGHSQGSLHLIQLIAREIETNPTVASRMKLAIIPGFDVMVPQGKLVGGDFKKTPLCSKAGETGCVIAWTSFRENNVPPAGAIFGIATQPGMTVACVNPAKPGAKDWVPLDSYWASKSTYDVPGGPIVWSTEGDPPTPWVRVDGLNSGQCVNDGQRGYFSIRTNADPKDKRTDRIGGEVGVAGMFIPGWGMHLADMPLVQGDLIRLVGDLNVTASLEKTGTGPKQATSRR</sequence>
<dbReference type="Pfam" id="PF11288">
    <property type="entry name" value="DUF3089"/>
    <property type="match status" value="1"/>
</dbReference>
<dbReference type="EMBL" id="JAMGBD010000002">
    <property type="protein sequence ID" value="MCL6684750.1"/>
    <property type="molecule type" value="Genomic_DNA"/>
</dbReference>
<keyword evidence="1" id="KW-0732">Signal</keyword>
<evidence type="ECO:0000313" key="3">
    <source>
        <dbReference type="Proteomes" id="UP001165363"/>
    </source>
</evidence>
<dbReference type="RefSeq" id="WP_249849145.1">
    <property type="nucleotide sequence ID" value="NZ_JAMGBD010000002.1"/>
</dbReference>
<dbReference type="Proteomes" id="UP001165363">
    <property type="component" value="Unassembled WGS sequence"/>
</dbReference>
<accession>A0ABT0RQI6</accession>
<feature type="signal peptide" evidence="1">
    <location>
        <begin position="1"/>
        <end position="20"/>
    </location>
</feature>
<feature type="chain" id="PRO_5046939384" evidence="1">
    <location>
        <begin position="21"/>
        <end position="396"/>
    </location>
</feature>
<evidence type="ECO:0000313" key="2">
    <source>
        <dbReference type="EMBL" id="MCL6684750.1"/>
    </source>
</evidence>
<dbReference type="InterPro" id="IPR029058">
    <property type="entry name" value="AB_hydrolase_fold"/>
</dbReference>
<proteinExistence type="predicted"/>
<gene>
    <name evidence="2" type="ORF">LZ536_12700</name>
</gene>
<organism evidence="2 3">
    <name type="scientific">Sphingomonas alba</name>
    <dbReference type="NCBI Taxonomy" id="2908208"/>
    <lineage>
        <taxon>Bacteria</taxon>
        <taxon>Pseudomonadati</taxon>
        <taxon>Pseudomonadota</taxon>
        <taxon>Alphaproteobacteria</taxon>
        <taxon>Sphingomonadales</taxon>
        <taxon>Sphingomonadaceae</taxon>
        <taxon>Sphingomonas</taxon>
    </lineage>
</organism>
<reference evidence="2" key="1">
    <citation type="submission" date="2022-05" db="EMBL/GenBank/DDBJ databases">
        <authorList>
            <person name="Jo J.-H."/>
            <person name="Im W.-T."/>
        </authorList>
    </citation>
    <scope>NUCLEOTIDE SEQUENCE</scope>
    <source>
        <strain evidence="2">SE158</strain>
    </source>
</reference>
<keyword evidence="3" id="KW-1185">Reference proteome</keyword>
<comment type="caution">
    <text evidence="2">The sequence shown here is derived from an EMBL/GenBank/DDBJ whole genome shotgun (WGS) entry which is preliminary data.</text>
</comment>
<name>A0ABT0RQI6_9SPHN</name>
<protein>
    <submittedName>
        <fullName evidence="2">DUF3089 domain-containing protein</fullName>
    </submittedName>
</protein>
<dbReference type="SUPFAM" id="SSF53474">
    <property type="entry name" value="alpha/beta-Hydrolases"/>
    <property type="match status" value="1"/>
</dbReference>
<evidence type="ECO:0000256" key="1">
    <source>
        <dbReference type="SAM" id="SignalP"/>
    </source>
</evidence>